<dbReference type="FunFam" id="2.20.25.80:FF:000009">
    <property type="entry name" value="WRKY transcription factor 53"/>
    <property type="match status" value="1"/>
</dbReference>
<dbReference type="GO" id="GO:0042542">
    <property type="term" value="P:response to hydrogen peroxide"/>
    <property type="evidence" value="ECO:0007669"/>
    <property type="project" value="UniProtKB-ARBA"/>
</dbReference>
<keyword evidence="10" id="KW-1185">Reference proteome</keyword>
<feature type="domain" description="WRKY" evidence="8">
    <location>
        <begin position="118"/>
        <end position="181"/>
    </location>
</feature>
<feature type="region of interest" description="Disordered" evidence="7">
    <location>
        <begin position="66"/>
        <end position="120"/>
    </location>
</feature>
<dbReference type="GO" id="GO:0009751">
    <property type="term" value="P:response to salicylic acid"/>
    <property type="evidence" value="ECO:0007669"/>
    <property type="project" value="UniProtKB-ARBA"/>
</dbReference>
<organism evidence="9 10">
    <name type="scientific">Tripterygium wilfordii</name>
    <name type="common">Thunder God vine</name>
    <dbReference type="NCBI Taxonomy" id="458696"/>
    <lineage>
        <taxon>Eukaryota</taxon>
        <taxon>Viridiplantae</taxon>
        <taxon>Streptophyta</taxon>
        <taxon>Embryophyta</taxon>
        <taxon>Tracheophyta</taxon>
        <taxon>Spermatophyta</taxon>
        <taxon>Magnoliopsida</taxon>
        <taxon>eudicotyledons</taxon>
        <taxon>Gunneridae</taxon>
        <taxon>Pentapetalae</taxon>
        <taxon>rosids</taxon>
        <taxon>fabids</taxon>
        <taxon>Celastrales</taxon>
        <taxon>Celastraceae</taxon>
        <taxon>Tripterygium</taxon>
    </lineage>
</organism>
<gene>
    <name evidence="9" type="ORF">HS088_TW08G00058</name>
</gene>
<evidence type="ECO:0000313" key="10">
    <source>
        <dbReference type="Proteomes" id="UP000593562"/>
    </source>
</evidence>
<dbReference type="Gene3D" id="2.20.25.80">
    <property type="entry name" value="WRKY domain"/>
    <property type="match status" value="1"/>
</dbReference>
<dbReference type="InterPro" id="IPR036576">
    <property type="entry name" value="WRKY_dom_sf"/>
</dbReference>
<dbReference type="InterPro" id="IPR003657">
    <property type="entry name" value="WRKY_dom"/>
</dbReference>
<dbReference type="PROSITE" id="PS50811">
    <property type="entry name" value="WRKY"/>
    <property type="match status" value="1"/>
</dbReference>
<dbReference type="EMBL" id="JAAARO010000008">
    <property type="protein sequence ID" value="KAF5743474.1"/>
    <property type="molecule type" value="Genomic_DNA"/>
</dbReference>
<keyword evidence="4" id="KW-0804">Transcription</keyword>
<feature type="region of interest" description="Disordered" evidence="7">
    <location>
        <begin position="182"/>
        <end position="214"/>
    </location>
</feature>
<dbReference type="SMART" id="SM00774">
    <property type="entry name" value="WRKY"/>
    <property type="match status" value="1"/>
</dbReference>
<comment type="subcellular location">
    <subcellularLocation>
        <location evidence="1">Nucleus</location>
    </subcellularLocation>
</comment>
<evidence type="ECO:0000259" key="8">
    <source>
        <dbReference type="PROSITE" id="PS50811"/>
    </source>
</evidence>
<reference evidence="9 10" key="1">
    <citation type="journal article" date="2020" name="Nat. Commun.">
        <title>Genome of Tripterygium wilfordii and identification of cytochrome P450 involved in triptolide biosynthesis.</title>
        <authorList>
            <person name="Tu L."/>
            <person name="Su P."/>
            <person name="Zhang Z."/>
            <person name="Gao L."/>
            <person name="Wang J."/>
            <person name="Hu T."/>
            <person name="Zhou J."/>
            <person name="Zhang Y."/>
            <person name="Zhao Y."/>
            <person name="Liu Y."/>
            <person name="Song Y."/>
            <person name="Tong Y."/>
            <person name="Lu Y."/>
            <person name="Yang J."/>
            <person name="Xu C."/>
            <person name="Jia M."/>
            <person name="Peters R.J."/>
            <person name="Huang L."/>
            <person name="Gao W."/>
        </authorList>
    </citation>
    <scope>NUCLEOTIDE SEQUENCE [LARGE SCALE GENOMIC DNA]</scope>
    <source>
        <strain evidence="10">cv. XIE 37</strain>
        <tissue evidence="9">Leaf</tissue>
    </source>
</reference>
<comment type="similarity">
    <text evidence="6">Belongs to the WRKY group III family.</text>
</comment>
<sequence>MGDWEKKKHLINELAEGRELAKQLQSHLNLACFPDETRQVLVQKIIASYEKALFVLNCSTVGTSPTPGGAATIGIKSESTPHLNGSPRSDQDSDPEHRNTGKSNPRWTKQVRVSPGIGLEGPLEDGFSWRKYGQKDILGAKHPRGYYRCTHRHVRDCLATKQVQRSNEDPTILEVTYRGSHVCNQSTDHPSIPSTSSPPPDQTHQNPTHRPPANQSEEELLMNYFRTGLKVLTNDLETTTHQVHTLTFPSSHFPSNSNVLINNPKNQFSPVQNNLAENFAPFLSPATSGTSYFSASPSGLNSFGGNSTSYYQNFQSDQLTEIISSSAATSGTNSPTIGLDFQFGNAGHEYFDTHFTFDHPHGFFP</sequence>
<feature type="compositionally biased region" description="Low complexity" evidence="7">
    <location>
        <begin position="186"/>
        <end position="195"/>
    </location>
</feature>
<keyword evidence="2" id="KW-0805">Transcription regulation</keyword>
<keyword evidence="5" id="KW-0539">Nucleus</keyword>
<dbReference type="GO" id="GO:0000976">
    <property type="term" value="F:transcription cis-regulatory region binding"/>
    <property type="evidence" value="ECO:0007669"/>
    <property type="project" value="TreeGrafter"/>
</dbReference>
<dbReference type="GO" id="GO:0005634">
    <property type="term" value="C:nucleus"/>
    <property type="evidence" value="ECO:0007669"/>
    <property type="project" value="UniProtKB-SubCell"/>
</dbReference>
<comment type="caution">
    <text evidence="9">The sequence shown here is derived from an EMBL/GenBank/DDBJ whole genome shotgun (WGS) entry which is preliminary data.</text>
</comment>
<dbReference type="PANTHER" id="PTHR32096">
    <property type="entry name" value="WRKY TRANSCRIPTION FACTOR 30-RELATED-RELATED"/>
    <property type="match status" value="1"/>
</dbReference>
<dbReference type="Pfam" id="PF03106">
    <property type="entry name" value="WRKY"/>
    <property type="match status" value="1"/>
</dbReference>
<dbReference type="InterPro" id="IPR044810">
    <property type="entry name" value="WRKY_plant"/>
</dbReference>
<accession>A0A7J7DB13</accession>
<evidence type="ECO:0000256" key="2">
    <source>
        <dbReference type="ARBA" id="ARBA00023015"/>
    </source>
</evidence>
<evidence type="ECO:0000256" key="3">
    <source>
        <dbReference type="ARBA" id="ARBA00023125"/>
    </source>
</evidence>
<evidence type="ECO:0000256" key="7">
    <source>
        <dbReference type="SAM" id="MobiDB-lite"/>
    </source>
</evidence>
<dbReference type="SUPFAM" id="SSF118290">
    <property type="entry name" value="WRKY DNA-binding domain"/>
    <property type="match status" value="1"/>
</dbReference>
<dbReference type="AlphaFoldDB" id="A0A7J7DB13"/>
<dbReference type="InParanoid" id="A0A7J7DB13"/>
<name>A0A7J7DB13_TRIWF</name>
<protein>
    <submittedName>
        <fullName evidence="9">WRKY transcription factor 30</fullName>
    </submittedName>
</protein>
<evidence type="ECO:0000256" key="5">
    <source>
        <dbReference type="ARBA" id="ARBA00023242"/>
    </source>
</evidence>
<evidence type="ECO:0000313" key="9">
    <source>
        <dbReference type="EMBL" id="KAF5743474.1"/>
    </source>
</evidence>
<keyword evidence="3" id="KW-0238">DNA-binding</keyword>
<dbReference type="Proteomes" id="UP000593562">
    <property type="component" value="Unassembled WGS sequence"/>
</dbReference>
<evidence type="ECO:0000256" key="4">
    <source>
        <dbReference type="ARBA" id="ARBA00023163"/>
    </source>
</evidence>
<dbReference type="GO" id="GO:0003700">
    <property type="term" value="F:DNA-binding transcription factor activity"/>
    <property type="evidence" value="ECO:0007669"/>
    <property type="project" value="InterPro"/>
</dbReference>
<feature type="compositionally biased region" description="Basic and acidic residues" evidence="7">
    <location>
        <begin position="89"/>
        <end position="99"/>
    </location>
</feature>
<dbReference type="PANTHER" id="PTHR32096:SF115">
    <property type="entry name" value="WRKY TRANSCRIPTION FACTOR 30-RELATED"/>
    <property type="match status" value="1"/>
</dbReference>
<feature type="compositionally biased region" description="Polar residues" evidence="7">
    <location>
        <begin position="77"/>
        <end position="88"/>
    </location>
</feature>
<evidence type="ECO:0000256" key="1">
    <source>
        <dbReference type="ARBA" id="ARBA00004123"/>
    </source>
</evidence>
<proteinExistence type="inferred from homology"/>
<dbReference type="GO" id="GO:0010150">
    <property type="term" value="P:leaf senescence"/>
    <property type="evidence" value="ECO:0007669"/>
    <property type="project" value="UniProtKB-ARBA"/>
</dbReference>
<dbReference type="GO" id="GO:0010193">
    <property type="term" value="P:response to ozone"/>
    <property type="evidence" value="ECO:0007669"/>
    <property type="project" value="UniProtKB-ARBA"/>
</dbReference>
<evidence type="ECO:0000256" key="6">
    <source>
        <dbReference type="ARBA" id="ARBA00060850"/>
    </source>
</evidence>